<dbReference type="NCBIfam" id="TIGR00815">
    <property type="entry name" value="sulP"/>
    <property type="match status" value="1"/>
</dbReference>
<feature type="non-terminal residue" evidence="8">
    <location>
        <position position="755"/>
    </location>
</feature>
<dbReference type="AlphaFoldDB" id="A0A7L4A3B5"/>
<evidence type="ECO:0000256" key="1">
    <source>
        <dbReference type="ARBA" id="ARBA00004141"/>
    </source>
</evidence>
<dbReference type="GO" id="GO:0016020">
    <property type="term" value="C:membrane"/>
    <property type="evidence" value="ECO:0007669"/>
    <property type="project" value="UniProtKB-SubCell"/>
</dbReference>
<dbReference type="Proteomes" id="UP000562238">
    <property type="component" value="Unassembled WGS sequence"/>
</dbReference>
<evidence type="ECO:0000313" key="9">
    <source>
        <dbReference type="Proteomes" id="UP000562238"/>
    </source>
</evidence>
<keyword evidence="9" id="KW-1185">Reference proteome</keyword>
<feature type="transmembrane region" description="Helical" evidence="6">
    <location>
        <begin position="359"/>
        <end position="379"/>
    </location>
</feature>
<feature type="transmembrane region" description="Helical" evidence="6">
    <location>
        <begin position="488"/>
        <end position="517"/>
    </location>
</feature>
<sequence length="755" mass="82336">MAVEMALSHRAPREVLSEADLEELAQRKPPTTPSLRSCLRKTRCSVSTAKSLLFRFLPFLRWMPRYPVKDWLLGDIVSGFSVGIMHLPQGLAYALLAGLPPVTGLYSSFYPVFLYFFFGTSRHNSVGELKDQVLVLTLGSLPTPCLSPGPFAVISVMIGSVTDSLLPSENFVEFINGSNLTVNEARRDAARVELVATITVLTGIFQVALGLLQFGFVVTYLSDPLVRGYTTAASVHVLISQLKNVFGVSLGEHSGPLSLFMTFIEICQKLPQTNVGTLVTAIIAMVAIFVVKEFNHEFATKLPMPIPIELITIIVSTGISYGVNLNAKFGISVVGNIPSGLKPPVVPNVSYFGQVVGNAFAIAVVGYAICISLGKIFALKHGYKVDSNQELIALGLCNFLGGFFQCFAISCSMSRSLVQESTGGNSQVAGVISSLVILVTILKIGELFRDLPKAILSAIIIINLKGMFKQFSDLRTLWKSNQVDLMVWIVTFVATLMLNLDIGLGASVAFGLLTVIFRTQLPHYSILGRISDTDVYRDVDEYQMAQEVPGVKIFRSSSTLYFANVELYAEALKKKSGINVDRLIEKKKKALKKLKKQQKKAEKEKAKRKKVLPCHGGPLCEAGSPSLPQDTEDGQNGPGVAVIELSGAEGSMPPKPTLRTLGLPQPSFHAVILDFSPVSFVDTVSIKILKNIFRDFHEIEVDVFVASCPEPVLVQLERGNFFSSAITKHCFFPSVHDAVVHISAEQRQTLVSTQP</sequence>
<dbReference type="PANTHER" id="PTHR11814">
    <property type="entry name" value="SULFATE TRANSPORTER"/>
    <property type="match status" value="1"/>
</dbReference>
<evidence type="ECO:0000256" key="2">
    <source>
        <dbReference type="ARBA" id="ARBA00022692"/>
    </source>
</evidence>
<comment type="caution">
    <text evidence="8">The sequence shown here is derived from an EMBL/GenBank/DDBJ whole genome shotgun (WGS) entry which is preliminary data.</text>
</comment>
<feature type="transmembrane region" description="Helical" evidence="6">
    <location>
        <begin position="275"/>
        <end position="294"/>
    </location>
</feature>
<dbReference type="InterPro" id="IPR002645">
    <property type="entry name" value="STAS_dom"/>
</dbReference>
<dbReference type="GO" id="GO:0055085">
    <property type="term" value="P:transmembrane transport"/>
    <property type="evidence" value="ECO:0007669"/>
    <property type="project" value="InterPro"/>
</dbReference>
<dbReference type="InterPro" id="IPR011547">
    <property type="entry name" value="SLC26A/SulP_dom"/>
</dbReference>
<evidence type="ECO:0000259" key="7">
    <source>
        <dbReference type="PROSITE" id="PS50801"/>
    </source>
</evidence>
<feature type="transmembrane region" description="Helical" evidence="6">
    <location>
        <begin position="71"/>
        <end position="87"/>
    </location>
</feature>
<dbReference type="InterPro" id="IPR001902">
    <property type="entry name" value="SLC26A/SulP_fam"/>
</dbReference>
<comment type="subcellular location">
    <subcellularLocation>
        <location evidence="1">Membrane</location>
        <topology evidence="1">Multi-pass membrane protein</topology>
    </subcellularLocation>
</comment>
<feature type="transmembrane region" description="Helical" evidence="6">
    <location>
        <begin position="391"/>
        <end position="415"/>
    </location>
</feature>
<dbReference type="Pfam" id="PF01740">
    <property type="entry name" value="STAS"/>
    <property type="match status" value="1"/>
</dbReference>
<dbReference type="SUPFAM" id="SSF52091">
    <property type="entry name" value="SpoIIaa-like"/>
    <property type="match status" value="1"/>
</dbReference>
<evidence type="ECO:0000256" key="3">
    <source>
        <dbReference type="ARBA" id="ARBA00022989"/>
    </source>
</evidence>
<dbReference type="Gene3D" id="3.30.750.24">
    <property type="entry name" value="STAS domain"/>
    <property type="match status" value="1"/>
</dbReference>
<name>A0A7L4A3B5_9AVES</name>
<feature type="transmembrane region" description="Helical" evidence="6">
    <location>
        <begin position="194"/>
        <end position="221"/>
    </location>
</feature>
<dbReference type="CDD" id="cd07042">
    <property type="entry name" value="STAS_SulP_like_sulfate_transporter"/>
    <property type="match status" value="1"/>
</dbReference>
<organism evidence="8 9">
    <name type="scientific">Circaetus pectoralis</name>
    <name type="common">black-chested snake-eagle</name>
    <dbReference type="NCBI Taxonomy" id="321084"/>
    <lineage>
        <taxon>Eukaryota</taxon>
        <taxon>Metazoa</taxon>
        <taxon>Chordata</taxon>
        <taxon>Craniata</taxon>
        <taxon>Vertebrata</taxon>
        <taxon>Euteleostomi</taxon>
        <taxon>Archelosauria</taxon>
        <taxon>Archosauria</taxon>
        <taxon>Dinosauria</taxon>
        <taxon>Saurischia</taxon>
        <taxon>Theropoda</taxon>
        <taxon>Coelurosauria</taxon>
        <taxon>Aves</taxon>
        <taxon>Neognathae</taxon>
        <taxon>Neoaves</taxon>
        <taxon>Telluraves</taxon>
        <taxon>Accipitrimorphae</taxon>
        <taxon>Accipitriformes</taxon>
        <taxon>Accipitridae</taxon>
        <taxon>Accipitrinae</taxon>
        <taxon>Circaetus</taxon>
    </lineage>
</organism>
<feature type="region of interest" description="Disordered" evidence="5">
    <location>
        <begin position="597"/>
        <end position="639"/>
    </location>
</feature>
<evidence type="ECO:0000256" key="5">
    <source>
        <dbReference type="SAM" id="MobiDB-lite"/>
    </source>
</evidence>
<dbReference type="InterPro" id="IPR036513">
    <property type="entry name" value="STAS_dom_sf"/>
</dbReference>
<keyword evidence="3 6" id="KW-1133">Transmembrane helix</keyword>
<feature type="domain" description="STAS" evidence="7">
    <location>
        <begin position="541"/>
        <end position="742"/>
    </location>
</feature>
<evidence type="ECO:0000313" key="8">
    <source>
        <dbReference type="EMBL" id="NXW19684.1"/>
    </source>
</evidence>
<feature type="non-terminal residue" evidence="8">
    <location>
        <position position="1"/>
    </location>
</feature>
<dbReference type="PROSITE" id="PS50801">
    <property type="entry name" value="STAS"/>
    <property type="match status" value="1"/>
</dbReference>
<feature type="transmembrane region" description="Helical" evidence="6">
    <location>
        <begin position="93"/>
        <end position="118"/>
    </location>
</feature>
<protein>
    <submittedName>
        <fullName evidence="8">S26A6 protein</fullName>
    </submittedName>
</protein>
<keyword evidence="2 6" id="KW-0812">Transmembrane</keyword>
<reference evidence="8 9" key="1">
    <citation type="submission" date="2019-09" db="EMBL/GenBank/DDBJ databases">
        <title>Bird 10,000 Genomes (B10K) Project - Family phase.</title>
        <authorList>
            <person name="Zhang G."/>
        </authorList>
    </citation>
    <scope>NUCLEOTIDE SEQUENCE [LARGE SCALE GENOMIC DNA]</scope>
    <source>
        <strain evidence="8">B10K-DU-010-60</strain>
        <tissue evidence="8">Muscle</tissue>
    </source>
</reference>
<feature type="transmembrane region" description="Helical" evidence="6">
    <location>
        <begin position="306"/>
        <end position="323"/>
    </location>
</feature>
<evidence type="ECO:0000256" key="4">
    <source>
        <dbReference type="ARBA" id="ARBA00023136"/>
    </source>
</evidence>
<dbReference type="EMBL" id="VZZV01000389">
    <property type="protein sequence ID" value="NXW19684.1"/>
    <property type="molecule type" value="Genomic_DNA"/>
</dbReference>
<feature type="transmembrane region" description="Helical" evidence="6">
    <location>
        <begin position="427"/>
        <end position="444"/>
    </location>
</feature>
<proteinExistence type="predicted"/>
<gene>
    <name evidence="8" type="primary">Slc26a6</name>
    <name evidence="8" type="ORF">CIRPEC_R10828</name>
</gene>
<keyword evidence="4 6" id="KW-0472">Membrane</keyword>
<dbReference type="Pfam" id="PF00916">
    <property type="entry name" value="Sulfate_transp"/>
    <property type="match status" value="1"/>
</dbReference>
<accession>A0A7L4A3B5</accession>
<evidence type="ECO:0000256" key="6">
    <source>
        <dbReference type="SAM" id="Phobius"/>
    </source>
</evidence>